<gene>
    <name evidence="1" type="ORF">M9Y10_034145</name>
</gene>
<proteinExistence type="predicted"/>
<accession>A0ABR2KEA1</accession>
<comment type="caution">
    <text evidence="1">The sequence shown here is derived from an EMBL/GenBank/DDBJ whole genome shotgun (WGS) entry which is preliminary data.</text>
</comment>
<protein>
    <submittedName>
        <fullName evidence="1">Uncharacterized protein</fullName>
    </submittedName>
</protein>
<evidence type="ECO:0000313" key="1">
    <source>
        <dbReference type="EMBL" id="KAK8889399.1"/>
    </source>
</evidence>
<sequence>MLDPAKLNKCLNKISEQFGKHVESKGKSVSAIQKMTKQAQKLIKHLQGMPEAAHSRPVIETLELLSSICPIEDPDMYKPCALIIQLIFRSLPNSELHEIWTITQDMNLCCHITESTTLKAYLYIEKICTFIENPSIEDPPWFRRFVKILKCKLDGEVDYQNVLPFALYMNDISPLRSTLAFLVLNSFSQINSRVAITIVSSWLTCDHKNPIIANNCRNILKKAPTDTLNMLSTLSFDVPIIFTILPPEIEGYQTLCMITIHRLKSFIPDKLSEFLCLCDTKAREIIHRETSTKNNKTPSLVLPSLTIPKKLQLYDTSKTASRSRNAISEMMEDEITINYLAPVVLFARRSPYEVANFLPQQTAKNIVQALKAPYNTKLTKIPCSQYHPDDVKNLSELIVNCDIHQILQMCGDSFVWK</sequence>
<keyword evidence="2" id="KW-1185">Reference proteome</keyword>
<dbReference type="Proteomes" id="UP001470230">
    <property type="component" value="Unassembled WGS sequence"/>
</dbReference>
<dbReference type="EMBL" id="JAPFFF010000005">
    <property type="protein sequence ID" value="KAK8889399.1"/>
    <property type="molecule type" value="Genomic_DNA"/>
</dbReference>
<name>A0ABR2KEA1_9EUKA</name>
<evidence type="ECO:0000313" key="2">
    <source>
        <dbReference type="Proteomes" id="UP001470230"/>
    </source>
</evidence>
<organism evidence="1 2">
    <name type="scientific">Tritrichomonas musculus</name>
    <dbReference type="NCBI Taxonomy" id="1915356"/>
    <lineage>
        <taxon>Eukaryota</taxon>
        <taxon>Metamonada</taxon>
        <taxon>Parabasalia</taxon>
        <taxon>Tritrichomonadida</taxon>
        <taxon>Tritrichomonadidae</taxon>
        <taxon>Tritrichomonas</taxon>
    </lineage>
</organism>
<reference evidence="1 2" key="1">
    <citation type="submission" date="2024-04" db="EMBL/GenBank/DDBJ databases">
        <title>Tritrichomonas musculus Genome.</title>
        <authorList>
            <person name="Alves-Ferreira E."/>
            <person name="Grigg M."/>
            <person name="Lorenzi H."/>
            <person name="Galac M."/>
        </authorList>
    </citation>
    <scope>NUCLEOTIDE SEQUENCE [LARGE SCALE GENOMIC DNA]</scope>
    <source>
        <strain evidence="1 2">EAF2021</strain>
    </source>
</reference>